<protein>
    <submittedName>
        <fullName evidence="2">X-pro dipeptidyl-peptidase c-terminal non-catalytic domain-containing</fullName>
    </submittedName>
</protein>
<accession>A0A8H4ND81</accession>
<evidence type="ECO:0000313" key="2">
    <source>
        <dbReference type="EMBL" id="KAF4414652.1"/>
    </source>
</evidence>
<dbReference type="OrthoDB" id="5201563at2759"/>
<proteinExistence type="predicted"/>
<dbReference type="AlphaFoldDB" id="A0A8H4ND81"/>
<gene>
    <name evidence="2" type="ORF">FACUT_14095</name>
</gene>
<name>A0A8H4ND81_9HYPO</name>
<evidence type="ECO:0000313" key="3">
    <source>
        <dbReference type="Proteomes" id="UP000536711"/>
    </source>
</evidence>
<sequence length="124" mass="13916">MSTTTRTLPPSSAGLQTVLVDYELKYTTATRQETRRTTGLTTVVPQTPPGWDESHRRVPAYRPVDPGRLTPDRTATRNRVEAVFISLVFMGVQAQAEPQDWHSIWRATGEKFFGPLNCVIGGEW</sequence>
<comment type="caution">
    <text evidence="2">The sequence shown here is derived from an EMBL/GenBank/DDBJ whole genome shotgun (WGS) entry which is preliminary data.</text>
</comment>
<feature type="region of interest" description="Disordered" evidence="1">
    <location>
        <begin position="31"/>
        <end position="73"/>
    </location>
</feature>
<keyword evidence="3" id="KW-1185">Reference proteome</keyword>
<evidence type="ECO:0000256" key="1">
    <source>
        <dbReference type="SAM" id="MobiDB-lite"/>
    </source>
</evidence>
<dbReference type="Proteomes" id="UP000536711">
    <property type="component" value="Unassembled WGS sequence"/>
</dbReference>
<reference evidence="2 3" key="1">
    <citation type="submission" date="2020-01" db="EMBL/GenBank/DDBJ databases">
        <title>Identification and distribution of gene clusters putatively required for synthesis of sphingolipid metabolism inhibitors in phylogenetically diverse species of the filamentous fungus Fusarium.</title>
        <authorList>
            <person name="Kim H.-S."/>
            <person name="Busman M."/>
            <person name="Brown D.W."/>
            <person name="Divon H."/>
            <person name="Uhlig S."/>
            <person name="Proctor R.H."/>
        </authorList>
    </citation>
    <scope>NUCLEOTIDE SEQUENCE [LARGE SCALE GENOMIC DNA]</scope>
    <source>
        <strain evidence="2 3">NRRL 13308</strain>
    </source>
</reference>
<organism evidence="2 3">
    <name type="scientific">Fusarium acutatum</name>
    <dbReference type="NCBI Taxonomy" id="78861"/>
    <lineage>
        <taxon>Eukaryota</taxon>
        <taxon>Fungi</taxon>
        <taxon>Dikarya</taxon>
        <taxon>Ascomycota</taxon>
        <taxon>Pezizomycotina</taxon>
        <taxon>Sordariomycetes</taxon>
        <taxon>Hypocreomycetidae</taxon>
        <taxon>Hypocreales</taxon>
        <taxon>Nectriaceae</taxon>
        <taxon>Fusarium</taxon>
        <taxon>Fusarium fujikuroi species complex</taxon>
    </lineage>
</organism>
<dbReference type="EMBL" id="JAADJF010000777">
    <property type="protein sequence ID" value="KAF4414652.1"/>
    <property type="molecule type" value="Genomic_DNA"/>
</dbReference>